<feature type="transmembrane region" description="Helical" evidence="8">
    <location>
        <begin position="276"/>
        <end position="296"/>
    </location>
</feature>
<dbReference type="PANTHER" id="PTHR30294:SF45">
    <property type="entry name" value="LINEARMYCIN RESISTANCE PERMEASE PROTEIN LNRN"/>
    <property type="match status" value="1"/>
</dbReference>
<keyword evidence="5 8" id="KW-0812">Transmembrane</keyword>
<sequence>MTIWTISSNLLHRTIGTVRGFSSWILLPTLIISLFIILFGGDFKDTVHRVYYMNMDQGKLGQGLIQQLSTQANYRLFPVSHPDHIRVKTATRKANEAFIIPEDFTSNILLGNRAYAEVVYSNVESTNFALKVLLDSMVEEVVLAAQPFRANKDSLIDEDAVADRILAQKNEQLVVMSESDKKLWSTPNVNSIAEVNRVMLIFIMGIISYVIVLVVHDRKQHILSRMFTAPVKSHHIVLANSLGAFIVGTLQIATMLFTTRVLFQYDYGGMPVIQQFVVLIMFLLASLGIASLVGALSKESNQIGLVHLLVVLPTSMLGGCFWSISDMPPLLQKISNLVPQSWALKALNKVEDGAGWMDLSTNLSILAAFAVVLLLFGSYLFVPKEAD</sequence>
<comment type="caution">
    <text evidence="10">The sequence shown here is derived from an EMBL/GenBank/DDBJ whole genome shotgun (WGS) entry which is preliminary data.</text>
</comment>
<feature type="transmembrane region" description="Helical" evidence="8">
    <location>
        <begin position="303"/>
        <end position="324"/>
    </location>
</feature>
<keyword evidence="7 8" id="KW-0472">Membrane</keyword>
<evidence type="ECO:0000256" key="3">
    <source>
        <dbReference type="ARBA" id="ARBA00022448"/>
    </source>
</evidence>
<evidence type="ECO:0000256" key="7">
    <source>
        <dbReference type="ARBA" id="ARBA00023136"/>
    </source>
</evidence>
<dbReference type="PANTHER" id="PTHR30294">
    <property type="entry name" value="MEMBRANE COMPONENT OF ABC TRANSPORTER YHHJ-RELATED"/>
    <property type="match status" value="1"/>
</dbReference>
<dbReference type="InterPro" id="IPR047817">
    <property type="entry name" value="ABC2_TM_bact-type"/>
</dbReference>
<dbReference type="PROSITE" id="PS51012">
    <property type="entry name" value="ABC_TM2"/>
    <property type="match status" value="1"/>
</dbReference>
<comment type="similarity">
    <text evidence="2">Belongs to the ABC-2 integral membrane protein family.</text>
</comment>
<accession>A0ABN8GAY5</accession>
<comment type="subcellular location">
    <subcellularLocation>
        <location evidence="1">Cell membrane</location>
        <topology evidence="1">Multi-pass membrane protein</topology>
    </subcellularLocation>
</comment>
<evidence type="ECO:0000256" key="8">
    <source>
        <dbReference type="SAM" id="Phobius"/>
    </source>
</evidence>
<proteinExistence type="inferred from homology"/>
<keyword evidence="4" id="KW-1003">Cell membrane</keyword>
<reference evidence="10" key="1">
    <citation type="submission" date="2022-01" db="EMBL/GenBank/DDBJ databases">
        <authorList>
            <person name="Criscuolo A."/>
        </authorList>
    </citation>
    <scope>NUCLEOTIDE SEQUENCE</scope>
    <source>
        <strain evidence="10">CIP111893</strain>
    </source>
</reference>
<feature type="transmembrane region" description="Helical" evidence="8">
    <location>
        <begin position="236"/>
        <end position="256"/>
    </location>
</feature>
<evidence type="ECO:0000256" key="4">
    <source>
        <dbReference type="ARBA" id="ARBA00022475"/>
    </source>
</evidence>
<dbReference type="Gene3D" id="3.40.1710.10">
    <property type="entry name" value="abc type-2 transporter like domain"/>
    <property type="match status" value="1"/>
</dbReference>
<name>A0ABN8GAY5_9BACL</name>
<dbReference type="EMBL" id="CAKMMF010000006">
    <property type="protein sequence ID" value="CAH1200602.1"/>
    <property type="molecule type" value="Genomic_DNA"/>
</dbReference>
<keyword evidence="11" id="KW-1185">Reference proteome</keyword>
<evidence type="ECO:0000256" key="6">
    <source>
        <dbReference type="ARBA" id="ARBA00022989"/>
    </source>
</evidence>
<evidence type="ECO:0000313" key="11">
    <source>
        <dbReference type="Proteomes" id="UP000838686"/>
    </source>
</evidence>
<gene>
    <name evidence="10" type="primary">lnrN_1</name>
    <name evidence="10" type="ORF">PAECIP111893_01490</name>
</gene>
<feature type="transmembrane region" description="Helical" evidence="8">
    <location>
        <begin position="363"/>
        <end position="382"/>
    </location>
</feature>
<keyword evidence="3" id="KW-0813">Transport</keyword>
<feature type="transmembrane region" description="Helical" evidence="8">
    <location>
        <begin position="21"/>
        <end position="41"/>
    </location>
</feature>
<dbReference type="InterPro" id="IPR013525">
    <property type="entry name" value="ABC2_TM"/>
</dbReference>
<dbReference type="InterPro" id="IPR051449">
    <property type="entry name" value="ABC-2_transporter_component"/>
</dbReference>
<dbReference type="RefSeq" id="WP_236339833.1">
    <property type="nucleotide sequence ID" value="NZ_CAKMMF010000006.1"/>
</dbReference>
<dbReference type="Proteomes" id="UP000838686">
    <property type="component" value="Unassembled WGS sequence"/>
</dbReference>
<evidence type="ECO:0000256" key="1">
    <source>
        <dbReference type="ARBA" id="ARBA00004651"/>
    </source>
</evidence>
<feature type="transmembrane region" description="Helical" evidence="8">
    <location>
        <begin position="198"/>
        <end position="215"/>
    </location>
</feature>
<organism evidence="10 11">
    <name type="scientific">Paenibacillus plantiphilus</name>
    <dbReference type="NCBI Taxonomy" id="2905650"/>
    <lineage>
        <taxon>Bacteria</taxon>
        <taxon>Bacillati</taxon>
        <taxon>Bacillota</taxon>
        <taxon>Bacilli</taxon>
        <taxon>Bacillales</taxon>
        <taxon>Paenibacillaceae</taxon>
        <taxon>Paenibacillus</taxon>
    </lineage>
</organism>
<evidence type="ECO:0000313" key="10">
    <source>
        <dbReference type="EMBL" id="CAH1200602.1"/>
    </source>
</evidence>
<evidence type="ECO:0000256" key="5">
    <source>
        <dbReference type="ARBA" id="ARBA00022692"/>
    </source>
</evidence>
<protein>
    <submittedName>
        <fullName evidence="10">Linearmycin resistance permease protein LnrN</fullName>
    </submittedName>
</protein>
<keyword evidence="6 8" id="KW-1133">Transmembrane helix</keyword>
<evidence type="ECO:0000259" key="9">
    <source>
        <dbReference type="PROSITE" id="PS51012"/>
    </source>
</evidence>
<dbReference type="Pfam" id="PF12698">
    <property type="entry name" value="ABC2_membrane_3"/>
    <property type="match status" value="1"/>
</dbReference>
<feature type="domain" description="ABC transmembrane type-2" evidence="9">
    <location>
        <begin position="159"/>
        <end position="384"/>
    </location>
</feature>
<evidence type="ECO:0000256" key="2">
    <source>
        <dbReference type="ARBA" id="ARBA00007783"/>
    </source>
</evidence>